<evidence type="ECO:0000313" key="3">
    <source>
        <dbReference type="Proteomes" id="UP000478417"/>
    </source>
</evidence>
<proteinExistence type="predicted"/>
<dbReference type="RefSeq" id="WP_163966238.1">
    <property type="nucleotide sequence ID" value="NZ_JAAGNX010000003.1"/>
</dbReference>
<accession>A0A6B2M316</accession>
<keyword evidence="3" id="KW-1185">Reference proteome</keyword>
<dbReference type="EMBL" id="JAAGNX010000003">
    <property type="protein sequence ID" value="NDV63143.1"/>
    <property type="molecule type" value="Genomic_DNA"/>
</dbReference>
<sequence length="92" mass="11415">MEDEMEQWLTEMWEERKVDAIELQGLLNGVGSTLNIERTTEDKNREYKLWRVRMISHCKFFQLPKEEHMRRGHKQFKQIRKRRARQRAIRDN</sequence>
<reference evidence="2 3" key="1">
    <citation type="submission" date="2020-02" db="EMBL/GenBank/DDBJ databases">
        <title>Albibacoteraceae fam. nov., the first described family within the subdivision 4 Verrucomicrobia.</title>
        <authorList>
            <person name="Xi F."/>
        </authorList>
    </citation>
    <scope>NUCLEOTIDE SEQUENCE [LARGE SCALE GENOMIC DNA]</scope>
    <source>
        <strain evidence="2 3">CK1056</strain>
    </source>
</reference>
<evidence type="ECO:0000313" key="2">
    <source>
        <dbReference type="EMBL" id="NDV63143.1"/>
    </source>
</evidence>
<gene>
    <name evidence="2" type="ORF">G0Q06_11825</name>
</gene>
<evidence type="ECO:0000256" key="1">
    <source>
        <dbReference type="SAM" id="MobiDB-lite"/>
    </source>
</evidence>
<name>A0A6B2M316_9BACT</name>
<dbReference type="Proteomes" id="UP000478417">
    <property type="component" value="Unassembled WGS sequence"/>
</dbReference>
<comment type="caution">
    <text evidence="2">The sequence shown here is derived from an EMBL/GenBank/DDBJ whole genome shotgun (WGS) entry which is preliminary data.</text>
</comment>
<dbReference type="AlphaFoldDB" id="A0A6B2M316"/>
<feature type="compositionally biased region" description="Basic residues" evidence="1">
    <location>
        <begin position="70"/>
        <end position="92"/>
    </location>
</feature>
<organism evidence="2 3">
    <name type="scientific">Oceanipulchritudo coccoides</name>
    <dbReference type="NCBI Taxonomy" id="2706888"/>
    <lineage>
        <taxon>Bacteria</taxon>
        <taxon>Pseudomonadati</taxon>
        <taxon>Verrucomicrobiota</taxon>
        <taxon>Opitutia</taxon>
        <taxon>Puniceicoccales</taxon>
        <taxon>Oceanipulchritudinaceae</taxon>
        <taxon>Oceanipulchritudo</taxon>
    </lineage>
</organism>
<protein>
    <submittedName>
        <fullName evidence="2">Uncharacterized protein</fullName>
    </submittedName>
</protein>
<feature type="region of interest" description="Disordered" evidence="1">
    <location>
        <begin position="69"/>
        <end position="92"/>
    </location>
</feature>